<keyword evidence="4 6" id="KW-0067">ATP-binding</keyword>
<feature type="compositionally biased region" description="Polar residues" evidence="8">
    <location>
        <begin position="35"/>
        <end position="53"/>
    </location>
</feature>
<evidence type="ECO:0000313" key="11">
    <source>
        <dbReference type="Proteomes" id="UP000054937"/>
    </source>
</evidence>
<dbReference type="GO" id="GO:0005737">
    <property type="term" value="C:cytoplasm"/>
    <property type="evidence" value="ECO:0007669"/>
    <property type="project" value="UniProtKB-SubCell"/>
</dbReference>
<evidence type="ECO:0000256" key="8">
    <source>
        <dbReference type="SAM" id="MobiDB-lite"/>
    </source>
</evidence>
<keyword evidence="3 6" id="KW-0547">Nucleotide-binding</keyword>
<evidence type="ECO:0000256" key="7">
    <source>
        <dbReference type="SAM" id="Coils"/>
    </source>
</evidence>
<dbReference type="OrthoDB" id="312491at2759"/>
<protein>
    <submittedName>
        <fullName evidence="10">p-loop containing nucleoside triphosphate hydrolase</fullName>
    </submittedName>
</protein>
<feature type="compositionally biased region" description="Low complexity" evidence="8">
    <location>
        <begin position="956"/>
        <end position="972"/>
    </location>
</feature>
<proteinExistence type="inferred from homology"/>
<accession>A0A0V0QXA9</accession>
<sequence>MKNSRFNQFGTKTAQIKLQSGGIDPSKTTPKRNSRLTSPGKSGNLAFNKTTGSRIGKQAQQQKGQQQNESSQMAQDEVQDISMIAADQGKNSQNVSRGEINLQGVGQKANTSQDKKITNIQKTNRGQESLNTTNQQISNLQVEQNAFDQNDDSGSPLRKQNVGQNFKPSAQVYKKGNSIQYDSKQQGGVVDDQANSDFILTQGKVTNIKTFVRFRPVNKMEQDLTEQGIGRINVHYQNDKTVKTLNDNNSYTFDKVYRPDTTQAQVYKEAFSESLDDALKGYNGTLFAYGPTGSGKTHTMFGPDINDNVTKGIIPRTAQEIFDKISKEGQDLTYIISVSMLEIYREQLSDLMDSEKSDLKIKETPKRGVYVSGLSSNEVSNSQELLDIIHEGFSCKQTRSTKMNEYSSRSHTIVQINIVIRHQSGAEKAGKLNLIDLAGSEKVWKSGAEGASLEEAKKINLSLSCLGNVINALTTKSSHIPYRDSKLTRILQESLGGNFKTAIIVACSPHSSMAEESTMALRFATRAKQIKLTYGMNIKQSQDTLRMIIDQLRAELKNVNGELNSYKIILEKTRKALADQPGGQNKDAARVVDQIMLQVQQQLALPEEGSNNLDEEEQVAVQFLSQPNPTQYKQLANIETRQLREQLEEKMEKIEQLELQAFENKKKMVDLQQKYTDLQEEKNIIEVKYSKEKSDNQYKEFKIDILNKQLQALVQKVCKNEQDFAQLLKERKELTETRIEDYLKKDLQFQEIKLSDYFKSSYNFNFDLEFQRLEEVQKNLRTLTLQEIDQNMLKTFAEDIQDLNKTFVMQTQIMPNEMNQSFIGNLDFGSTLSSNNKGLLKTIEFPSQLEQMYAHIINQHLVRTINALEWKQVIEYGKYKMNSNLNQILSSHVFILEDLLKSSQDTHKRLRKRFDEIEFEHNQVRNQLQHGYLFSSNIKGSRVGQSASKRRQSIRQSNIKQKQNQKQQMQSDDMFKDYSWIQEIKQIIDESEKNVQYKFIYNQEGLKKAQDELRHQTDLLKKVWEETNMKTLPIKQEEKQPDQDAMLVEEIKEKERLQNKILSLEQELKSLRAASNQYKKAYAEEKKNRLNTKQLMEELEVALRNNLREENETWQNTTKNMREQYDREIMIRQIETTKLQEKFQGIAYHALNQVQKLKQQSNVSKADIDSLINEMMRLTDLLNNTNQLLNSSSKDKKPKAPVNGTSKNDGKQRRLY</sequence>
<keyword evidence="5 7" id="KW-0175">Coiled coil</keyword>
<feature type="compositionally biased region" description="Low complexity" evidence="8">
    <location>
        <begin position="56"/>
        <end position="67"/>
    </location>
</feature>
<dbReference type="PROSITE" id="PS50067">
    <property type="entry name" value="KINESIN_MOTOR_2"/>
    <property type="match status" value="1"/>
</dbReference>
<dbReference type="SUPFAM" id="SSF52540">
    <property type="entry name" value="P-loop containing nucleoside triphosphate hydrolases"/>
    <property type="match status" value="1"/>
</dbReference>
<dbReference type="GO" id="GO:0007052">
    <property type="term" value="P:mitotic spindle organization"/>
    <property type="evidence" value="ECO:0007669"/>
    <property type="project" value="TreeGrafter"/>
</dbReference>
<reference evidence="10 11" key="1">
    <citation type="journal article" date="2015" name="Sci. Rep.">
        <title>Genome of the facultative scuticociliatosis pathogen Pseudocohnilembus persalinus provides insight into its virulence through horizontal gene transfer.</title>
        <authorList>
            <person name="Xiong J."/>
            <person name="Wang G."/>
            <person name="Cheng J."/>
            <person name="Tian M."/>
            <person name="Pan X."/>
            <person name="Warren A."/>
            <person name="Jiang C."/>
            <person name="Yuan D."/>
            <person name="Miao W."/>
        </authorList>
    </citation>
    <scope>NUCLEOTIDE SEQUENCE [LARGE SCALE GENOMIC DNA]</scope>
    <source>
        <strain evidence="10">36N120E</strain>
    </source>
</reference>
<dbReference type="PANTHER" id="PTHR47969">
    <property type="entry name" value="CHROMOSOME-ASSOCIATED KINESIN KIF4A-RELATED"/>
    <property type="match status" value="1"/>
</dbReference>
<feature type="region of interest" description="Disordered" evidence="8">
    <location>
        <begin position="1188"/>
        <end position="1216"/>
    </location>
</feature>
<dbReference type="GO" id="GO:0016787">
    <property type="term" value="F:hydrolase activity"/>
    <property type="evidence" value="ECO:0007669"/>
    <property type="project" value="UniProtKB-KW"/>
</dbReference>
<dbReference type="InParanoid" id="A0A0V0QXA9"/>
<dbReference type="GO" id="GO:0051231">
    <property type="term" value="P:spindle elongation"/>
    <property type="evidence" value="ECO:0007669"/>
    <property type="project" value="TreeGrafter"/>
</dbReference>
<dbReference type="AlphaFoldDB" id="A0A0V0QXA9"/>
<keyword evidence="10" id="KW-0378">Hydrolase</keyword>
<dbReference type="Gene3D" id="3.40.850.10">
    <property type="entry name" value="Kinesin motor domain"/>
    <property type="match status" value="1"/>
</dbReference>
<feature type="domain" description="Kinesin motor" evidence="9">
    <location>
        <begin position="207"/>
        <end position="530"/>
    </location>
</feature>
<dbReference type="InterPro" id="IPR027640">
    <property type="entry name" value="Kinesin-like_fam"/>
</dbReference>
<dbReference type="InterPro" id="IPR027417">
    <property type="entry name" value="P-loop_NTPase"/>
</dbReference>
<comment type="similarity">
    <text evidence="6">Belongs to the TRAFAC class myosin-kinesin ATPase superfamily. Kinesin family.</text>
</comment>
<feature type="coiled-coil region" evidence="7">
    <location>
        <begin position="1154"/>
        <end position="1188"/>
    </location>
</feature>
<feature type="binding site" evidence="6">
    <location>
        <begin position="290"/>
        <end position="297"/>
    </location>
    <ligand>
        <name>ATP</name>
        <dbReference type="ChEBI" id="CHEBI:30616"/>
    </ligand>
</feature>
<dbReference type="EMBL" id="LDAU01000091">
    <property type="protein sequence ID" value="KRX06862.1"/>
    <property type="molecule type" value="Genomic_DNA"/>
</dbReference>
<dbReference type="Proteomes" id="UP000054937">
    <property type="component" value="Unassembled WGS sequence"/>
</dbReference>
<dbReference type="PROSITE" id="PS00411">
    <property type="entry name" value="KINESIN_MOTOR_1"/>
    <property type="match status" value="1"/>
</dbReference>
<evidence type="ECO:0000256" key="5">
    <source>
        <dbReference type="ARBA" id="ARBA00023054"/>
    </source>
</evidence>
<dbReference type="SMART" id="SM00129">
    <property type="entry name" value="KISc"/>
    <property type="match status" value="1"/>
</dbReference>
<evidence type="ECO:0000256" key="6">
    <source>
        <dbReference type="PROSITE-ProRule" id="PRU00283"/>
    </source>
</evidence>
<comment type="subcellular location">
    <subcellularLocation>
        <location evidence="1">Cytoplasm</location>
    </subcellularLocation>
</comment>
<dbReference type="FunCoup" id="A0A0V0QXA9">
    <property type="interactions" value="3"/>
</dbReference>
<dbReference type="InterPro" id="IPR019821">
    <property type="entry name" value="Kinesin_motor_CS"/>
</dbReference>
<dbReference type="InterPro" id="IPR001752">
    <property type="entry name" value="Kinesin_motor_dom"/>
</dbReference>
<feature type="coiled-coil region" evidence="7">
    <location>
        <begin position="542"/>
        <end position="569"/>
    </location>
</feature>
<dbReference type="Pfam" id="PF00225">
    <property type="entry name" value="Kinesin"/>
    <property type="match status" value="1"/>
</dbReference>
<keyword evidence="11" id="KW-1185">Reference proteome</keyword>
<feature type="region of interest" description="Disordered" evidence="8">
    <location>
        <begin position="1"/>
        <end position="76"/>
    </location>
</feature>
<evidence type="ECO:0000256" key="3">
    <source>
        <dbReference type="ARBA" id="ARBA00022741"/>
    </source>
</evidence>
<dbReference type="GO" id="GO:0007018">
    <property type="term" value="P:microtubule-based movement"/>
    <property type="evidence" value="ECO:0007669"/>
    <property type="project" value="InterPro"/>
</dbReference>
<evidence type="ECO:0000313" key="10">
    <source>
        <dbReference type="EMBL" id="KRX06862.1"/>
    </source>
</evidence>
<dbReference type="GO" id="GO:0005524">
    <property type="term" value="F:ATP binding"/>
    <property type="evidence" value="ECO:0007669"/>
    <property type="project" value="UniProtKB-UniRule"/>
</dbReference>
<keyword evidence="6" id="KW-0505">Motor protein</keyword>
<dbReference type="PANTHER" id="PTHR47969:SF15">
    <property type="entry name" value="CHROMOSOME-ASSOCIATED KINESIN KIF4A-RELATED"/>
    <property type="match status" value="1"/>
</dbReference>
<dbReference type="OMA" id="MNINQNM"/>
<organism evidence="10 11">
    <name type="scientific">Pseudocohnilembus persalinus</name>
    <name type="common">Ciliate</name>
    <dbReference type="NCBI Taxonomy" id="266149"/>
    <lineage>
        <taxon>Eukaryota</taxon>
        <taxon>Sar</taxon>
        <taxon>Alveolata</taxon>
        <taxon>Ciliophora</taxon>
        <taxon>Intramacronucleata</taxon>
        <taxon>Oligohymenophorea</taxon>
        <taxon>Scuticociliatia</taxon>
        <taxon>Philasterida</taxon>
        <taxon>Pseudocohnilembidae</taxon>
        <taxon>Pseudocohnilembus</taxon>
    </lineage>
</organism>
<feature type="coiled-coil region" evidence="7">
    <location>
        <begin position="633"/>
        <end position="688"/>
    </location>
</feature>
<feature type="region of interest" description="Disordered" evidence="8">
    <location>
        <begin position="939"/>
        <end position="972"/>
    </location>
</feature>
<evidence type="ECO:0000259" key="9">
    <source>
        <dbReference type="PROSITE" id="PS50067"/>
    </source>
</evidence>
<dbReference type="InterPro" id="IPR036961">
    <property type="entry name" value="Kinesin_motor_dom_sf"/>
</dbReference>
<dbReference type="GO" id="GO:0003777">
    <property type="term" value="F:microtubule motor activity"/>
    <property type="evidence" value="ECO:0007669"/>
    <property type="project" value="InterPro"/>
</dbReference>
<dbReference type="GO" id="GO:0008017">
    <property type="term" value="F:microtubule binding"/>
    <property type="evidence" value="ECO:0007669"/>
    <property type="project" value="InterPro"/>
</dbReference>
<evidence type="ECO:0000256" key="2">
    <source>
        <dbReference type="ARBA" id="ARBA00022490"/>
    </source>
</evidence>
<gene>
    <name evidence="10" type="ORF">PPERSA_11507</name>
</gene>
<evidence type="ECO:0000256" key="4">
    <source>
        <dbReference type="ARBA" id="ARBA00022840"/>
    </source>
</evidence>
<comment type="caution">
    <text evidence="10">The sequence shown here is derived from an EMBL/GenBank/DDBJ whole genome shotgun (WGS) entry which is preliminary data.</text>
</comment>
<feature type="compositionally biased region" description="Polar residues" evidence="8">
    <location>
        <begin position="1"/>
        <end position="18"/>
    </location>
</feature>
<keyword evidence="2" id="KW-0963">Cytoplasm</keyword>
<evidence type="ECO:0000256" key="1">
    <source>
        <dbReference type="ARBA" id="ARBA00004496"/>
    </source>
</evidence>
<dbReference type="GO" id="GO:0005875">
    <property type="term" value="C:microtubule associated complex"/>
    <property type="evidence" value="ECO:0007669"/>
    <property type="project" value="TreeGrafter"/>
</dbReference>
<dbReference type="PRINTS" id="PR00380">
    <property type="entry name" value="KINESINHEAVY"/>
</dbReference>
<feature type="coiled-coil region" evidence="7">
    <location>
        <begin position="1047"/>
        <end position="1124"/>
    </location>
</feature>
<name>A0A0V0QXA9_PSEPJ</name>